<keyword evidence="2" id="KW-1185">Reference proteome</keyword>
<organism evidence="1 2">
    <name type="scientific">Bilophila wadsworthia (strain 3_1_6)</name>
    <dbReference type="NCBI Taxonomy" id="563192"/>
    <lineage>
        <taxon>Bacteria</taxon>
        <taxon>Pseudomonadati</taxon>
        <taxon>Thermodesulfobacteriota</taxon>
        <taxon>Desulfovibrionia</taxon>
        <taxon>Desulfovibrionales</taxon>
        <taxon>Desulfovibrionaceae</taxon>
        <taxon>Bilophila</taxon>
    </lineage>
</organism>
<dbReference type="STRING" id="563192.HMPREF0179_01186"/>
<evidence type="ECO:0000313" key="2">
    <source>
        <dbReference type="Proteomes" id="UP000006034"/>
    </source>
</evidence>
<accession>E5Y4S3</accession>
<evidence type="ECO:0000313" key="1">
    <source>
        <dbReference type="EMBL" id="EFV45021.1"/>
    </source>
</evidence>
<dbReference type="eggNOG" id="ENOG5033HMQ">
    <property type="taxonomic scope" value="Bacteria"/>
</dbReference>
<dbReference type="Proteomes" id="UP000006034">
    <property type="component" value="Unassembled WGS sequence"/>
</dbReference>
<reference evidence="1 2" key="1">
    <citation type="submission" date="2010-10" db="EMBL/GenBank/DDBJ databases">
        <authorList>
            <consortium name="The Broad Institute Genome Sequencing Platform"/>
            <person name="Ward D."/>
            <person name="Earl A."/>
            <person name="Feldgarden M."/>
            <person name="Young S.K."/>
            <person name="Gargeya S."/>
            <person name="Zeng Q."/>
            <person name="Alvarado L."/>
            <person name="Berlin A."/>
            <person name="Bochicchio J."/>
            <person name="Chapman S.B."/>
            <person name="Chen Z."/>
            <person name="Freedman E."/>
            <person name="Gellesch M."/>
            <person name="Goldberg J."/>
            <person name="Griggs A."/>
            <person name="Gujja S."/>
            <person name="Heilman E."/>
            <person name="Heiman D."/>
            <person name="Howarth C."/>
            <person name="Mehta T."/>
            <person name="Neiman D."/>
            <person name="Pearson M."/>
            <person name="Roberts A."/>
            <person name="Saif S."/>
            <person name="Shea T."/>
            <person name="Shenoy N."/>
            <person name="Sisk P."/>
            <person name="Stolte C."/>
            <person name="Sykes S."/>
            <person name="White J."/>
            <person name="Yandava C."/>
            <person name="Allen-Vercoe E."/>
            <person name="Sibley C."/>
            <person name="Ambrose C.E."/>
            <person name="Strauss J."/>
            <person name="Daigneault M."/>
            <person name="Haas B."/>
            <person name="Nusbaum C."/>
            <person name="Birren B."/>
        </authorList>
    </citation>
    <scope>NUCLEOTIDE SEQUENCE [LARGE SCALE GENOMIC DNA]</scope>
    <source>
        <strain evidence="1 2">3_1_6</strain>
    </source>
</reference>
<dbReference type="EMBL" id="ADCP02000001">
    <property type="protein sequence ID" value="EFV45021.1"/>
    <property type="molecule type" value="Genomic_DNA"/>
</dbReference>
<sequence>MSMHEIEDYIEEAIRVVSRSDMPVSEKRSMIYSLLRLEEYGDCGFTNLRTLKEMMDCQYTFVFDKTEMYDYEANRGYYDDLSKKGGCSQGAPYTLVARDAVTNEWVKHGDKVCIDSGSDAWRGMVAAGAIAGEGAAPVERLENLDVLRKVKKLWGPMDDYFMQAHGGLFLLSGAIDDLPEEEFPEHFGMTKQDFADEYGD</sequence>
<dbReference type="OrthoDB" id="1446882at2"/>
<reference evidence="1 2" key="2">
    <citation type="submission" date="2013-04" db="EMBL/GenBank/DDBJ databases">
        <title>The Genome Sequence of Bilophila wadsworthia 3_1_6.</title>
        <authorList>
            <consortium name="The Broad Institute Genomics Platform"/>
            <person name="Earl A."/>
            <person name="Ward D."/>
            <person name="Feldgarden M."/>
            <person name="Gevers D."/>
            <person name="Sibley C."/>
            <person name="Strauss J."/>
            <person name="Allen-Vercoe E."/>
            <person name="Walker B."/>
            <person name="Young S."/>
            <person name="Zeng Q."/>
            <person name="Gargeya S."/>
            <person name="Fitzgerald M."/>
            <person name="Haas B."/>
            <person name="Abouelleil A."/>
            <person name="Allen A.W."/>
            <person name="Alvarado L."/>
            <person name="Arachchi H.M."/>
            <person name="Berlin A.M."/>
            <person name="Chapman S.B."/>
            <person name="Gainer-Dewar J."/>
            <person name="Goldberg J."/>
            <person name="Griggs A."/>
            <person name="Gujja S."/>
            <person name="Hansen M."/>
            <person name="Howarth C."/>
            <person name="Imamovic A."/>
            <person name="Ireland A."/>
            <person name="Larimer J."/>
            <person name="McCowan C."/>
            <person name="Murphy C."/>
            <person name="Pearson M."/>
            <person name="Poon T.W."/>
            <person name="Priest M."/>
            <person name="Roberts A."/>
            <person name="Saif S."/>
            <person name="Shea T."/>
            <person name="Sisk P."/>
            <person name="Sykes S."/>
            <person name="Wortman J."/>
            <person name="Nusbaum C."/>
            <person name="Birren B."/>
        </authorList>
    </citation>
    <scope>NUCLEOTIDE SEQUENCE [LARGE SCALE GENOMIC DNA]</scope>
    <source>
        <strain evidence="1 2">3_1_6</strain>
    </source>
</reference>
<comment type="caution">
    <text evidence="1">The sequence shown here is derived from an EMBL/GenBank/DDBJ whole genome shotgun (WGS) entry which is preliminary data.</text>
</comment>
<name>E5Y4S3_BILW3</name>
<protein>
    <submittedName>
        <fullName evidence="1">Uncharacterized protein</fullName>
    </submittedName>
</protein>
<dbReference type="AlphaFoldDB" id="E5Y4S3"/>
<dbReference type="HOGENOM" id="CLU_1363982_0_0_7"/>
<proteinExistence type="predicted"/>
<gene>
    <name evidence="1" type="ORF">HMPREF0179_01186</name>
</gene>